<protein>
    <submittedName>
        <fullName evidence="12">Response regulator</fullName>
    </submittedName>
</protein>
<feature type="modified residue" description="4-aspartylphosphate" evidence="8">
    <location>
        <position position="51"/>
    </location>
</feature>
<dbReference type="RefSeq" id="WP_176570212.1">
    <property type="nucleotide sequence ID" value="NZ_CP056030.1"/>
</dbReference>
<dbReference type="Gene3D" id="3.40.50.2300">
    <property type="match status" value="1"/>
</dbReference>
<keyword evidence="2" id="KW-0963">Cytoplasm</keyword>
<dbReference type="CDD" id="cd00383">
    <property type="entry name" value="trans_reg_C"/>
    <property type="match status" value="1"/>
</dbReference>
<keyword evidence="4" id="KW-0902">Two-component regulatory system</keyword>
<comment type="subcellular location">
    <subcellularLocation>
        <location evidence="1">Cytoplasm</location>
    </subcellularLocation>
</comment>
<evidence type="ECO:0000256" key="8">
    <source>
        <dbReference type="PROSITE-ProRule" id="PRU00169"/>
    </source>
</evidence>
<evidence type="ECO:0000313" key="13">
    <source>
        <dbReference type="Proteomes" id="UP000509568"/>
    </source>
</evidence>
<evidence type="ECO:0000259" key="10">
    <source>
        <dbReference type="PROSITE" id="PS50110"/>
    </source>
</evidence>
<evidence type="ECO:0000256" key="4">
    <source>
        <dbReference type="ARBA" id="ARBA00023012"/>
    </source>
</evidence>
<evidence type="ECO:0000256" key="2">
    <source>
        <dbReference type="ARBA" id="ARBA00022490"/>
    </source>
</evidence>
<keyword evidence="6 9" id="KW-0238">DNA-binding</keyword>
<dbReference type="GO" id="GO:0005829">
    <property type="term" value="C:cytosol"/>
    <property type="evidence" value="ECO:0007669"/>
    <property type="project" value="TreeGrafter"/>
</dbReference>
<dbReference type="Proteomes" id="UP000509568">
    <property type="component" value="Chromosome"/>
</dbReference>
<dbReference type="GO" id="GO:0006355">
    <property type="term" value="P:regulation of DNA-templated transcription"/>
    <property type="evidence" value="ECO:0007669"/>
    <property type="project" value="InterPro"/>
</dbReference>
<evidence type="ECO:0000313" key="12">
    <source>
        <dbReference type="EMBL" id="QKZ03821.1"/>
    </source>
</evidence>
<dbReference type="PROSITE" id="PS51755">
    <property type="entry name" value="OMPR_PHOB"/>
    <property type="match status" value="1"/>
</dbReference>
<keyword evidence="3 8" id="KW-0597">Phosphoprotein</keyword>
<evidence type="ECO:0000256" key="9">
    <source>
        <dbReference type="PROSITE-ProRule" id="PRU01091"/>
    </source>
</evidence>
<evidence type="ECO:0000256" key="1">
    <source>
        <dbReference type="ARBA" id="ARBA00004496"/>
    </source>
</evidence>
<dbReference type="KEGG" id="pez:HWQ56_08510"/>
<organism evidence="12 13">
    <name type="scientific">Pseudomonas eucalypticola</name>
    <dbReference type="NCBI Taxonomy" id="2599595"/>
    <lineage>
        <taxon>Bacteria</taxon>
        <taxon>Pseudomonadati</taxon>
        <taxon>Pseudomonadota</taxon>
        <taxon>Gammaproteobacteria</taxon>
        <taxon>Pseudomonadales</taxon>
        <taxon>Pseudomonadaceae</taxon>
        <taxon>Pseudomonas</taxon>
    </lineage>
</organism>
<feature type="domain" description="Response regulatory" evidence="10">
    <location>
        <begin position="2"/>
        <end position="116"/>
    </location>
</feature>
<dbReference type="InterPro" id="IPR001789">
    <property type="entry name" value="Sig_transdc_resp-reg_receiver"/>
</dbReference>
<feature type="domain" description="OmpR/PhoB-type" evidence="11">
    <location>
        <begin position="124"/>
        <end position="218"/>
    </location>
</feature>
<dbReference type="GO" id="GO:0000156">
    <property type="term" value="F:phosphorelay response regulator activity"/>
    <property type="evidence" value="ECO:0007669"/>
    <property type="project" value="TreeGrafter"/>
</dbReference>
<dbReference type="SMART" id="SM00448">
    <property type="entry name" value="REC"/>
    <property type="match status" value="1"/>
</dbReference>
<keyword evidence="7" id="KW-0804">Transcription</keyword>
<dbReference type="PROSITE" id="PS50110">
    <property type="entry name" value="RESPONSE_REGULATORY"/>
    <property type="match status" value="1"/>
</dbReference>
<evidence type="ECO:0000259" key="11">
    <source>
        <dbReference type="PROSITE" id="PS51755"/>
    </source>
</evidence>
<evidence type="ECO:0000256" key="3">
    <source>
        <dbReference type="ARBA" id="ARBA00022553"/>
    </source>
</evidence>
<feature type="DNA-binding region" description="OmpR/PhoB-type" evidence="9">
    <location>
        <begin position="124"/>
        <end position="218"/>
    </location>
</feature>
<evidence type="ECO:0000256" key="7">
    <source>
        <dbReference type="ARBA" id="ARBA00023163"/>
    </source>
</evidence>
<evidence type="ECO:0000256" key="6">
    <source>
        <dbReference type="ARBA" id="ARBA00023125"/>
    </source>
</evidence>
<name>A0A7D5D7G5_9PSED</name>
<dbReference type="Gene3D" id="1.10.10.10">
    <property type="entry name" value="Winged helix-like DNA-binding domain superfamily/Winged helix DNA-binding domain"/>
    <property type="match status" value="1"/>
</dbReference>
<dbReference type="InterPro" id="IPR039420">
    <property type="entry name" value="WalR-like"/>
</dbReference>
<dbReference type="SUPFAM" id="SSF52172">
    <property type="entry name" value="CheY-like"/>
    <property type="match status" value="1"/>
</dbReference>
<dbReference type="AlphaFoldDB" id="A0A7D5D7G5"/>
<dbReference type="CDD" id="cd17624">
    <property type="entry name" value="REC_OmpR_PmrA-like"/>
    <property type="match status" value="1"/>
</dbReference>
<dbReference type="Pfam" id="PF00486">
    <property type="entry name" value="Trans_reg_C"/>
    <property type="match status" value="1"/>
</dbReference>
<keyword evidence="5" id="KW-0805">Transcription regulation</keyword>
<dbReference type="InterPro" id="IPR011006">
    <property type="entry name" value="CheY-like_superfamily"/>
</dbReference>
<dbReference type="PANTHER" id="PTHR48111:SF35">
    <property type="entry name" value="TRANSCRIPTIONAL REGULATORY PROTEIN QSEB"/>
    <property type="match status" value="1"/>
</dbReference>
<dbReference type="GO" id="GO:0032993">
    <property type="term" value="C:protein-DNA complex"/>
    <property type="evidence" value="ECO:0007669"/>
    <property type="project" value="TreeGrafter"/>
</dbReference>
<evidence type="ECO:0000256" key="5">
    <source>
        <dbReference type="ARBA" id="ARBA00023015"/>
    </source>
</evidence>
<accession>A0A7D5D7G5</accession>
<dbReference type="PANTHER" id="PTHR48111">
    <property type="entry name" value="REGULATOR OF RPOS"/>
    <property type="match status" value="1"/>
</dbReference>
<dbReference type="EMBL" id="CP056030">
    <property type="protein sequence ID" value="QKZ03821.1"/>
    <property type="molecule type" value="Genomic_DNA"/>
</dbReference>
<dbReference type="Pfam" id="PF00072">
    <property type="entry name" value="Response_reg"/>
    <property type="match status" value="1"/>
</dbReference>
<keyword evidence="13" id="KW-1185">Reference proteome</keyword>
<dbReference type="InterPro" id="IPR001867">
    <property type="entry name" value="OmpR/PhoB-type_DNA-bd"/>
</dbReference>
<proteinExistence type="predicted"/>
<gene>
    <name evidence="12" type="ORF">HWQ56_08510</name>
</gene>
<dbReference type="InterPro" id="IPR036388">
    <property type="entry name" value="WH-like_DNA-bd_sf"/>
</dbReference>
<reference evidence="12 13" key="1">
    <citation type="submission" date="2020-06" db="EMBL/GenBank/DDBJ databases">
        <title>Pseudomonas eucalypticola sp. nov., an endophyte of Eucalyptus dunnii leaves with biocontrol ability of eucalyptus leaf blight.</title>
        <authorList>
            <person name="Liu Y."/>
            <person name="Song Z."/>
            <person name="Zeng H."/>
            <person name="Lu M."/>
            <person name="Wang X."/>
            <person name="Lian X."/>
            <person name="Zhang Q."/>
        </authorList>
    </citation>
    <scope>NUCLEOTIDE SEQUENCE [LARGE SCALE GENOMIC DNA]</scope>
    <source>
        <strain evidence="12 13">NP-1</strain>
    </source>
</reference>
<dbReference type="GO" id="GO:0000976">
    <property type="term" value="F:transcription cis-regulatory region binding"/>
    <property type="evidence" value="ECO:0007669"/>
    <property type="project" value="TreeGrafter"/>
</dbReference>
<sequence>MHVLLCEDDELIASGIVAGLQAQGLTVDHVASAGAARALLQAAHFDVMVLDLGLPDEDGLTLLQALRQRGEALPVLVLTARDTVTDRVAGLQAGADDYLLKPFDLRELFARLHTLLRRVAGRAVNTIEHGPLRYDPSTCQAWLQGQPVDLSRREQALLQALLHSRGRVLSSEQLKDSVYGFSDEVESNALNVHIHHLRRKLGNDIVETVRGLGYRLGKVQP</sequence>
<dbReference type="Gene3D" id="6.10.250.690">
    <property type="match status" value="1"/>
</dbReference>
<dbReference type="SMART" id="SM00862">
    <property type="entry name" value="Trans_reg_C"/>
    <property type="match status" value="1"/>
</dbReference>